<dbReference type="InterPro" id="IPR029059">
    <property type="entry name" value="AB_hydrolase_5"/>
</dbReference>
<protein>
    <recommendedName>
        <fullName evidence="1">Alpha/beta hydrolase fold-5 domain-containing protein</fullName>
    </recommendedName>
</protein>
<dbReference type="AlphaFoldDB" id="A0AAV4INZ2"/>
<keyword evidence="3" id="KW-1185">Reference proteome</keyword>
<sequence length="483" mass="53105">MIVSSLAVTSEVMAPIRPSGEEIGLIFVPGAQIKGEAYRKTARAIQDASAERVWVALTGNYTASTPNPLEIKGAVLGAIDALKAAGMKSTNYVGVAHSLGGVFLAPYAEDSPLKAVVLLGAYLNRSTKLADYPKPVLTLSGELDGQTRITRIAVDYEQLMQVAEKNSTSIFRTPVINIKGSCHAQFASGPMPPEVKKYDLTPAISDLEAHAFIGRYVSSFLAVTFSKVPEMKEEAQRDLNFYFKESGKRFLPLLGVKALDVKGTVSPWAQICQAQLAGKFVARTTINNKILQGFSFLESKPSIEKLGMGAIINTTSLVEYEKNPLDVSLNKESPKEIDVKMKSKDAIKKVLNVTLPEFLQAIEVLKLDKEKNITCKDLNQLAYQLALKNSTTEAQERYRRHGRLITFKDDLVYGTGFQWASQPLVIEESDKGLTVQGVALVTSMSSTFFPGMHYCKVLSPYRAMEWINVDSLRDHAPNRFHSS</sequence>
<dbReference type="Gene3D" id="3.40.50.1820">
    <property type="entry name" value="alpha/beta hydrolase"/>
    <property type="match status" value="1"/>
</dbReference>
<dbReference type="Pfam" id="PF12695">
    <property type="entry name" value="Abhydrolase_5"/>
    <property type="match status" value="1"/>
</dbReference>
<organism evidence="2 3">
    <name type="scientific">Elysia marginata</name>
    <dbReference type="NCBI Taxonomy" id="1093978"/>
    <lineage>
        <taxon>Eukaryota</taxon>
        <taxon>Metazoa</taxon>
        <taxon>Spiralia</taxon>
        <taxon>Lophotrochozoa</taxon>
        <taxon>Mollusca</taxon>
        <taxon>Gastropoda</taxon>
        <taxon>Heterobranchia</taxon>
        <taxon>Euthyneura</taxon>
        <taxon>Panpulmonata</taxon>
        <taxon>Sacoglossa</taxon>
        <taxon>Placobranchoidea</taxon>
        <taxon>Plakobranchidae</taxon>
        <taxon>Elysia</taxon>
    </lineage>
</organism>
<dbReference type="EMBL" id="BMAT01006326">
    <property type="protein sequence ID" value="GFS10221.1"/>
    <property type="molecule type" value="Genomic_DNA"/>
</dbReference>
<evidence type="ECO:0000313" key="3">
    <source>
        <dbReference type="Proteomes" id="UP000762676"/>
    </source>
</evidence>
<accession>A0AAV4INZ2</accession>
<name>A0AAV4INZ2_9GAST</name>
<feature type="domain" description="Alpha/beta hydrolase fold-5" evidence="1">
    <location>
        <begin position="24"/>
        <end position="187"/>
    </location>
</feature>
<proteinExistence type="predicted"/>
<reference evidence="2 3" key="1">
    <citation type="journal article" date="2021" name="Elife">
        <title>Chloroplast acquisition without the gene transfer in kleptoplastic sea slugs, Plakobranchus ocellatus.</title>
        <authorList>
            <person name="Maeda T."/>
            <person name="Takahashi S."/>
            <person name="Yoshida T."/>
            <person name="Shimamura S."/>
            <person name="Takaki Y."/>
            <person name="Nagai Y."/>
            <person name="Toyoda A."/>
            <person name="Suzuki Y."/>
            <person name="Arimoto A."/>
            <person name="Ishii H."/>
            <person name="Satoh N."/>
            <person name="Nishiyama T."/>
            <person name="Hasebe M."/>
            <person name="Maruyama T."/>
            <person name="Minagawa J."/>
            <person name="Obokata J."/>
            <person name="Shigenobu S."/>
        </authorList>
    </citation>
    <scope>NUCLEOTIDE SEQUENCE [LARGE SCALE GENOMIC DNA]</scope>
</reference>
<dbReference type="InterPro" id="IPR029058">
    <property type="entry name" value="AB_hydrolase_fold"/>
</dbReference>
<gene>
    <name evidence="2" type="ORF">ElyMa_003055700</name>
</gene>
<evidence type="ECO:0000313" key="2">
    <source>
        <dbReference type="EMBL" id="GFS10221.1"/>
    </source>
</evidence>
<evidence type="ECO:0000259" key="1">
    <source>
        <dbReference type="Pfam" id="PF12695"/>
    </source>
</evidence>
<comment type="caution">
    <text evidence="2">The sequence shown here is derived from an EMBL/GenBank/DDBJ whole genome shotgun (WGS) entry which is preliminary data.</text>
</comment>
<dbReference type="SUPFAM" id="SSF53474">
    <property type="entry name" value="alpha/beta-Hydrolases"/>
    <property type="match status" value="1"/>
</dbReference>
<dbReference type="GO" id="GO:0016787">
    <property type="term" value="F:hydrolase activity"/>
    <property type="evidence" value="ECO:0007669"/>
    <property type="project" value="InterPro"/>
</dbReference>
<dbReference type="Proteomes" id="UP000762676">
    <property type="component" value="Unassembled WGS sequence"/>
</dbReference>